<reference evidence="10 11" key="1">
    <citation type="submission" date="2023-02" db="EMBL/GenBank/DDBJ databases">
        <title>Microbacterium betulae sp. nov., isolated from birch wood.</title>
        <authorList>
            <person name="Pasciak M."/>
            <person name="Pawlik K.J."/>
            <person name="Martynowski D."/>
            <person name="Laczmanski L."/>
            <person name="Ciekot J."/>
            <person name="Szponar B."/>
            <person name="Wojcik-Fatla A."/>
            <person name="Mackiewicz B."/>
            <person name="Farian E."/>
            <person name="Cholewa G."/>
            <person name="Cholewa A."/>
            <person name="Dutkiewicz J."/>
        </authorList>
    </citation>
    <scope>NUCLEOTIDE SEQUENCE [LARGE SCALE GENOMIC DNA]</scope>
    <source>
        <strain evidence="10 11">AB</strain>
    </source>
</reference>
<evidence type="ECO:0000256" key="1">
    <source>
        <dbReference type="ARBA" id="ARBA00010688"/>
    </source>
</evidence>
<evidence type="ECO:0000256" key="3">
    <source>
        <dbReference type="ARBA" id="ARBA00022741"/>
    </source>
</evidence>
<dbReference type="RefSeq" id="WP_317139622.1">
    <property type="nucleotide sequence ID" value="NZ_CP118157.1"/>
</dbReference>
<dbReference type="PIRSF" id="PIRSF000535">
    <property type="entry name" value="1PFK/6PFK/LacC"/>
    <property type="match status" value="1"/>
</dbReference>
<keyword evidence="4 7" id="KW-0418">Kinase</keyword>
<dbReference type="SUPFAM" id="SSF53613">
    <property type="entry name" value="Ribokinase-like"/>
    <property type="match status" value="1"/>
</dbReference>
<evidence type="ECO:0000313" key="10">
    <source>
        <dbReference type="EMBL" id="WOF23151.1"/>
    </source>
</evidence>
<feature type="domain" description="Carbohydrate kinase PfkB" evidence="9">
    <location>
        <begin position="13"/>
        <end position="284"/>
    </location>
</feature>
<protein>
    <submittedName>
        <fullName evidence="10">Hexose kinase</fullName>
        <ecNumber evidence="10">2.7.1.-</ecNumber>
    </submittedName>
</protein>
<dbReference type="InterPro" id="IPR029056">
    <property type="entry name" value="Ribokinase-like"/>
</dbReference>
<dbReference type="GO" id="GO:0005524">
    <property type="term" value="F:ATP binding"/>
    <property type="evidence" value="ECO:0007669"/>
    <property type="project" value="UniProtKB-KW"/>
</dbReference>
<keyword evidence="11" id="KW-1185">Reference proteome</keyword>
<dbReference type="InterPro" id="IPR011611">
    <property type="entry name" value="PfkB_dom"/>
</dbReference>
<evidence type="ECO:0000256" key="5">
    <source>
        <dbReference type="ARBA" id="ARBA00022840"/>
    </source>
</evidence>
<dbReference type="AlphaFoldDB" id="A0AA97FGK6"/>
<dbReference type="InterPro" id="IPR017583">
    <property type="entry name" value="Tagatose/fructose_Pkinase"/>
</dbReference>
<dbReference type="PROSITE" id="PS00584">
    <property type="entry name" value="PFKB_KINASES_2"/>
    <property type="match status" value="1"/>
</dbReference>
<organism evidence="10 11">
    <name type="scientific">Microbacterium betulae</name>
    <dbReference type="NCBI Taxonomy" id="2981139"/>
    <lineage>
        <taxon>Bacteria</taxon>
        <taxon>Bacillati</taxon>
        <taxon>Actinomycetota</taxon>
        <taxon>Actinomycetes</taxon>
        <taxon>Micrococcales</taxon>
        <taxon>Microbacteriaceae</taxon>
        <taxon>Microbacterium</taxon>
    </lineage>
</organism>
<gene>
    <name evidence="10" type="ORF">N8K70_00355</name>
</gene>
<dbReference type="EMBL" id="CP118157">
    <property type="protein sequence ID" value="WOF23151.1"/>
    <property type="molecule type" value="Genomic_DNA"/>
</dbReference>
<evidence type="ECO:0000259" key="9">
    <source>
        <dbReference type="Pfam" id="PF00294"/>
    </source>
</evidence>
<dbReference type="KEGG" id="mbet:N8K70_00355"/>
<accession>A0AA97FGK6</accession>
<feature type="compositionally biased region" description="Low complexity" evidence="8">
    <location>
        <begin position="309"/>
        <end position="321"/>
    </location>
</feature>
<dbReference type="GO" id="GO:0005829">
    <property type="term" value="C:cytosol"/>
    <property type="evidence" value="ECO:0007669"/>
    <property type="project" value="TreeGrafter"/>
</dbReference>
<evidence type="ECO:0000313" key="11">
    <source>
        <dbReference type="Proteomes" id="UP001305498"/>
    </source>
</evidence>
<evidence type="ECO:0000256" key="2">
    <source>
        <dbReference type="ARBA" id="ARBA00022679"/>
    </source>
</evidence>
<evidence type="ECO:0000256" key="8">
    <source>
        <dbReference type="SAM" id="MobiDB-lite"/>
    </source>
</evidence>
<keyword evidence="2 6" id="KW-0808">Transferase</keyword>
<dbReference type="PRINTS" id="PR00990">
    <property type="entry name" value="RIBOKINASE"/>
</dbReference>
<proteinExistence type="inferred from homology"/>
<dbReference type="GO" id="GO:0008443">
    <property type="term" value="F:phosphofructokinase activity"/>
    <property type="evidence" value="ECO:0007669"/>
    <property type="project" value="TreeGrafter"/>
</dbReference>
<dbReference type="EC" id="2.7.1.-" evidence="10"/>
<dbReference type="NCBIfam" id="TIGR03168">
    <property type="entry name" value="1-PFK"/>
    <property type="match status" value="1"/>
</dbReference>
<dbReference type="InterPro" id="IPR002139">
    <property type="entry name" value="Ribo/fructo_kinase"/>
</dbReference>
<comment type="similarity">
    <text evidence="1 7">Belongs to the carbohydrate kinase PfkB family.</text>
</comment>
<evidence type="ECO:0000256" key="4">
    <source>
        <dbReference type="ARBA" id="ARBA00022777"/>
    </source>
</evidence>
<feature type="region of interest" description="Disordered" evidence="8">
    <location>
        <begin position="300"/>
        <end position="321"/>
    </location>
</feature>
<evidence type="ECO:0000256" key="6">
    <source>
        <dbReference type="PIRNR" id="PIRNR000535"/>
    </source>
</evidence>
<keyword evidence="5" id="KW-0067">ATP-binding</keyword>
<evidence type="ECO:0000256" key="7">
    <source>
        <dbReference type="RuleBase" id="RU003704"/>
    </source>
</evidence>
<dbReference type="PANTHER" id="PTHR46566:SF5">
    <property type="entry name" value="1-PHOSPHOFRUCTOKINASE"/>
    <property type="match status" value="1"/>
</dbReference>
<sequence>MARIVVVTPNPAIDVTYRVTEQRIGDTVRVHGVDRRAGGKGVNVVRVLAALGIPAVAVQPLGGASGRWIADALSAERIETVTVHVPAETRQTVAVVDDRAHPTLFAESGHPLSDAAWRRLAAAVGDRAEPGGCVVLSGSVPPRTDPRQVSGVIAAARAAGATVVVDTSGPALLVAAGAQADYVTPNEAEALAASGATTLREGMRALVDAGAGTVVVSRGADGMVALGRDGAETRQVAVPDVHGNPTGAGDAATAGLVGALADGGGLARALRSAAVLGAAAVLAPVAGEIDAAAIDGLRARLGPEPSRPHPSAAPRSPETQR</sequence>
<dbReference type="InterPro" id="IPR002173">
    <property type="entry name" value="Carboh/pur_kinase_PfkB_CS"/>
</dbReference>
<dbReference type="Pfam" id="PF00294">
    <property type="entry name" value="PfkB"/>
    <property type="match status" value="1"/>
</dbReference>
<dbReference type="PANTHER" id="PTHR46566">
    <property type="entry name" value="1-PHOSPHOFRUCTOKINASE-RELATED"/>
    <property type="match status" value="1"/>
</dbReference>
<dbReference type="Gene3D" id="3.40.1190.20">
    <property type="match status" value="1"/>
</dbReference>
<name>A0AA97FGK6_9MICO</name>
<keyword evidence="3" id="KW-0547">Nucleotide-binding</keyword>
<dbReference type="Proteomes" id="UP001305498">
    <property type="component" value="Chromosome"/>
</dbReference>